<dbReference type="InterPro" id="IPR029481">
    <property type="entry name" value="ABC_trans_N"/>
</dbReference>
<evidence type="ECO:0000256" key="1">
    <source>
        <dbReference type="SAM" id="MobiDB-lite"/>
    </source>
</evidence>
<dbReference type="InterPro" id="IPR034001">
    <property type="entry name" value="ABCG_PDR_1"/>
</dbReference>
<proteinExistence type="predicted"/>
<protein>
    <recommendedName>
        <fullName evidence="2">ABC transporter domain-containing protein</fullName>
    </recommendedName>
</protein>
<dbReference type="GO" id="GO:0016887">
    <property type="term" value="F:ATP hydrolysis activity"/>
    <property type="evidence" value="ECO:0007669"/>
    <property type="project" value="InterPro"/>
</dbReference>
<dbReference type="OrthoDB" id="429813at2759"/>
<dbReference type="AlphaFoldDB" id="A0A8H3J1R6"/>
<dbReference type="SUPFAM" id="SSF52540">
    <property type="entry name" value="P-loop containing nucleoside triphosphate hydrolases"/>
    <property type="match status" value="1"/>
</dbReference>
<dbReference type="CDD" id="cd03233">
    <property type="entry name" value="ABCG_PDR_domain1"/>
    <property type="match status" value="1"/>
</dbReference>
<feature type="region of interest" description="Disordered" evidence="1">
    <location>
        <begin position="349"/>
        <end position="370"/>
    </location>
</feature>
<gene>
    <name evidence="3" type="ORF">HETSPECPRED_001490</name>
</gene>
<dbReference type="InterPro" id="IPR003439">
    <property type="entry name" value="ABC_transporter-like_ATP-bd"/>
</dbReference>
<dbReference type="InterPro" id="IPR007817">
    <property type="entry name" value="Isocyanide_synthase_DIT1"/>
</dbReference>
<keyword evidence="4" id="KW-1185">Reference proteome</keyword>
<feature type="compositionally biased region" description="Basic and acidic residues" evidence="1">
    <location>
        <begin position="349"/>
        <end position="359"/>
    </location>
</feature>
<comment type="caution">
    <text evidence="3">The sequence shown here is derived from an EMBL/GenBank/DDBJ whole genome shotgun (WGS) entry which is preliminary data.</text>
</comment>
<reference evidence="3" key="1">
    <citation type="submission" date="2021-03" db="EMBL/GenBank/DDBJ databases">
        <authorList>
            <person name="Tagirdzhanova G."/>
        </authorList>
    </citation>
    <scope>NUCLEOTIDE SEQUENCE</scope>
</reference>
<accession>A0A8H3J1R6</accession>
<dbReference type="InterPro" id="IPR027417">
    <property type="entry name" value="P-loop_NTPase"/>
</dbReference>
<dbReference type="Pfam" id="PF00005">
    <property type="entry name" value="ABC_tran"/>
    <property type="match status" value="1"/>
</dbReference>
<evidence type="ECO:0000313" key="3">
    <source>
        <dbReference type="EMBL" id="CAF9939120.1"/>
    </source>
</evidence>
<dbReference type="GO" id="GO:0005524">
    <property type="term" value="F:ATP binding"/>
    <property type="evidence" value="ECO:0007669"/>
    <property type="project" value="InterPro"/>
</dbReference>
<dbReference type="PROSITE" id="PS50893">
    <property type="entry name" value="ABC_TRANSPORTER_2"/>
    <property type="match status" value="1"/>
</dbReference>
<dbReference type="PANTHER" id="PTHR37285:SF5">
    <property type="entry name" value="SPORE WALL MATURATION PROTEIN DIT1"/>
    <property type="match status" value="1"/>
</dbReference>
<evidence type="ECO:0000259" key="2">
    <source>
        <dbReference type="PROSITE" id="PS50893"/>
    </source>
</evidence>
<dbReference type="Proteomes" id="UP000664521">
    <property type="component" value="Unassembled WGS sequence"/>
</dbReference>
<dbReference type="EMBL" id="CAJPDS010000125">
    <property type="protein sequence ID" value="CAF9939120.1"/>
    <property type="molecule type" value="Genomic_DNA"/>
</dbReference>
<feature type="domain" description="ABC transporter" evidence="2">
    <location>
        <begin position="456"/>
        <end position="724"/>
    </location>
</feature>
<organism evidence="3 4">
    <name type="scientific">Heterodermia speciosa</name>
    <dbReference type="NCBI Taxonomy" id="116794"/>
    <lineage>
        <taxon>Eukaryota</taxon>
        <taxon>Fungi</taxon>
        <taxon>Dikarya</taxon>
        <taxon>Ascomycota</taxon>
        <taxon>Pezizomycotina</taxon>
        <taxon>Lecanoromycetes</taxon>
        <taxon>OSLEUM clade</taxon>
        <taxon>Lecanoromycetidae</taxon>
        <taxon>Caliciales</taxon>
        <taxon>Physciaceae</taxon>
        <taxon>Heterodermia</taxon>
    </lineage>
</organism>
<dbReference type="Pfam" id="PF05141">
    <property type="entry name" value="DIT1_PvcA"/>
    <property type="match status" value="1"/>
</dbReference>
<evidence type="ECO:0000313" key="4">
    <source>
        <dbReference type="Proteomes" id="UP000664521"/>
    </source>
</evidence>
<name>A0A8H3J1R6_9LECA</name>
<dbReference type="Gene3D" id="3.40.50.300">
    <property type="entry name" value="P-loop containing nucleotide triphosphate hydrolases"/>
    <property type="match status" value="1"/>
</dbReference>
<feature type="compositionally biased region" description="Polar residues" evidence="1">
    <location>
        <begin position="361"/>
        <end position="370"/>
    </location>
</feature>
<dbReference type="Pfam" id="PF14510">
    <property type="entry name" value="ABC_trans_N"/>
    <property type="match status" value="1"/>
</dbReference>
<sequence>MNATMGSVLDDKKSSCISHTTTEARDISNRILNIIFDYALNKFDDYIEQFAVGRPKFLSVIDKFVLTESQIEMCLPAFPFKSANKVDKVLGTLPDKAEELALERLNRMCKRIEGIYPPGAKLTIISDGLVYNDLLGIPDSDTWAYGEALRDMAAQKRFSHIEFSRLKDLVSFPFPLPEKLEEITYVANATNFRRFLFNNFGNDNLDIDNEIATNQDTQMTYLGYRRFLESDLRYIFPLGKGRSNHRYKNDVKYLAKQMLIRGYAFAGAVRFSFPNHLRLSIHKSTGEHKISMSLLNTKTGFTTPWHCSVALMADGEWISAMMSDFKKDPRLEIIYENDRPSYFRENIGKLHESDNDKKSRTIQQGSERSNGYSEGHVFIAEAAAEKSVKKGTKHPLLDPKSTKFSLKVWLETLMSVTSRNLERYPQRSIGVAYRNLSVHGFRESTDYQKTFGNYPFKLFSLAKRLIAKREKTRVQILKDFEGLVLSGEMLMVLGRPGSGCSTLLKTISGETNGFHIAEGSHLNYQGISKETMHKDFRGECIYQAEADIHFPQMTVGQTLEFAARARAPRNRIADVSRDVRDDETSIPREVLRFTKCAFRCHDDNFGLSDTVNTMVGSDLIRGVSGGERKLVSTAEAAIAGSPLQCWDNSTRGLDSATALDFVRTLRISTQLTGATALVTLYQASQSIYDVFDKVTVLYEGRQIYFGDTETARSFFVNLGFECSPRQTTADFLTSLTNPAERKVRKGFQGKIPSTPSDFAAVWRKSDDRARLLREIEDFHSQYSFGGPSSKEFMRSRNASQAKSQWVADFAFNLFLY</sequence>
<dbReference type="PANTHER" id="PTHR37285">
    <property type="entry name" value="SPORE WALL MATURATION PROTEIN DIT1"/>
    <property type="match status" value="1"/>
</dbReference>